<evidence type="ECO:0000313" key="3">
    <source>
        <dbReference type="Proteomes" id="UP001519293"/>
    </source>
</evidence>
<gene>
    <name evidence="2" type="ORF">J2Z40_002466</name>
</gene>
<accession>A0ABS4RG56</accession>
<dbReference type="Pfam" id="PF14172">
    <property type="entry name" value="DUF4309"/>
    <property type="match status" value="1"/>
</dbReference>
<sequence>MKKFIYIASLCMLTGLTACANEIETTTIKIENQNIKIDKQSQTENYLTIRTDGKEKIDLTWLKEKALYQFAAIADEQEYVIFLFAPDEQNRLSNENSTDGNKGDQLYTGHYTMFLAEKDAPFAYKQEVMEGLGELTFNASSTQVYPINIGGETVLTMINSSSKPYFYGIDSGEIKNIPMNEQILPIIGKEIKAINQKFIQSVHLYGEKEWMFTTWKFDKESMTFIKHDETVVKGNEGENWFNLWNEKKEYFFPFQNLELSSDVIDKAKQGIPLGSPYPIGTNIANIKKSDSKFLEEGTTYVMYPDITYYFDDATGIVNAVSIPGERMKTNLENIKKLFGEPAEEVNGKDGKRVIYQADKYRVELMINPDESVESIYLRKK</sequence>
<dbReference type="EMBL" id="JAGIKZ010000013">
    <property type="protein sequence ID" value="MBP2241893.1"/>
    <property type="molecule type" value="Genomic_DNA"/>
</dbReference>
<evidence type="ECO:0000313" key="2">
    <source>
        <dbReference type="EMBL" id="MBP2241893.1"/>
    </source>
</evidence>
<organism evidence="2 3">
    <name type="scientific">Cytobacillus eiseniae</name>
    <dbReference type="NCBI Taxonomy" id="762947"/>
    <lineage>
        <taxon>Bacteria</taxon>
        <taxon>Bacillati</taxon>
        <taxon>Bacillota</taxon>
        <taxon>Bacilli</taxon>
        <taxon>Bacillales</taxon>
        <taxon>Bacillaceae</taxon>
        <taxon>Cytobacillus</taxon>
    </lineage>
</organism>
<name>A0ABS4RG56_9BACI</name>
<dbReference type="PROSITE" id="PS51257">
    <property type="entry name" value="PROKAR_LIPOPROTEIN"/>
    <property type="match status" value="1"/>
</dbReference>
<protein>
    <recommendedName>
        <fullName evidence="4">DUF4309 domain-containing protein</fullName>
    </recommendedName>
</protein>
<comment type="caution">
    <text evidence="2">The sequence shown here is derived from an EMBL/GenBank/DDBJ whole genome shotgun (WGS) entry which is preliminary data.</text>
</comment>
<evidence type="ECO:0008006" key="4">
    <source>
        <dbReference type="Google" id="ProtNLM"/>
    </source>
</evidence>
<reference evidence="2 3" key="1">
    <citation type="submission" date="2021-03" db="EMBL/GenBank/DDBJ databases">
        <title>Genomic Encyclopedia of Type Strains, Phase IV (KMG-IV): sequencing the most valuable type-strain genomes for metagenomic binning, comparative biology and taxonomic classification.</title>
        <authorList>
            <person name="Goeker M."/>
        </authorList>
    </citation>
    <scope>NUCLEOTIDE SEQUENCE [LARGE SCALE GENOMIC DNA]</scope>
    <source>
        <strain evidence="2 3">DSM 26675</strain>
    </source>
</reference>
<evidence type="ECO:0000256" key="1">
    <source>
        <dbReference type="SAM" id="SignalP"/>
    </source>
</evidence>
<dbReference type="InterPro" id="IPR025453">
    <property type="entry name" value="DUF4309"/>
</dbReference>
<dbReference type="RefSeq" id="WP_066391600.1">
    <property type="nucleotide sequence ID" value="NZ_JAGIKZ010000013.1"/>
</dbReference>
<keyword evidence="1" id="KW-0732">Signal</keyword>
<dbReference type="Proteomes" id="UP001519293">
    <property type="component" value="Unassembled WGS sequence"/>
</dbReference>
<proteinExistence type="predicted"/>
<feature type="signal peptide" evidence="1">
    <location>
        <begin position="1"/>
        <end position="20"/>
    </location>
</feature>
<keyword evidence="3" id="KW-1185">Reference proteome</keyword>
<feature type="chain" id="PRO_5045561077" description="DUF4309 domain-containing protein" evidence="1">
    <location>
        <begin position="21"/>
        <end position="380"/>
    </location>
</feature>